<feature type="transmembrane region" description="Helical" evidence="1">
    <location>
        <begin position="235"/>
        <end position="257"/>
    </location>
</feature>
<reference evidence="2 3" key="1">
    <citation type="submission" date="2018-08" db="EMBL/GenBank/DDBJ databases">
        <title>Genomic Encyclopedia of Type Strains, Phase III (KMG-III): the genomes of soil and plant-associated and newly described type strains.</title>
        <authorList>
            <person name="Whitman W."/>
        </authorList>
    </citation>
    <scope>NUCLEOTIDE SEQUENCE [LARGE SCALE GENOMIC DNA]</scope>
    <source>
        <strain evidence="2 3">325-5</strain>
    </source>
</reference>
<accession>A0A3D9RW97</accession>
<protein>
    <submittedName>
        <fullName evidence="2">Uncharacterized protein</fullName>
    </submittedName>
</protein>
<feature type="transmembrane region" description="Helical" evidence="1">
    <location>
        <begin position="105"/>
        <end position="125"/>
    </location>
</feature>
<keyword evidence="3" id="KW-1185">Reference proteome</keyword>
<evidence type="ECO:0000256" key="1">
    <source>
        <dbReference type="SAM" id="Phobius"/>
    </source>
</evidence>
<proteinExistence type="predicted"/>
<dbReference type="Proteomes" id="UP000256429">
    <property type="component" value="Unassembled WGS sequence"/>
</dbReference>
<keyword evidence="1" id="KW-0812">Transmembrane</keyword>
<keyword evidence="1" id="KW-0472">Membrane</keyword>
<feature type="transmembrane region" description="Helical" evidence="1">
    <location>
        <begin position="9"/>
        <end position="29"/>
    </location>
</feature>
<dbReference type="RefSeq" id="WP_115879483.1">
    <property type="nucleotide sequence ID" value="NZ_QTTQ01000010.1"/>
</dbReference>
<sequence length="408" mass="47228">MLFRNNRTLILYSLFLFILSAIYGLILRYNFAFPTKIISYKNLLQGHSHVAFLGWGYLAVISLILKLFIPKEKRNSTIYKNTLIIILIVVFLMLISFLISGYRVFSIVLLSVFGITSYMLSFRLLKDVSGKSISVKLVKYGIYYYLISSFATWFLAYVIVTQGKTTLYYNTVYFYLHFLYNGFFVFALFGLLFKVLENKEVLISNKFKKYFLIFLNIACIPAYILSILWSSNNSTLNIIGFLASILQLISLVFLFKILKQVFQQINCSIISKILLTFATVAYALKILAQTASAFPYFVKKSLALKPFFIIGYLHLFTLAFMSVFIFFLLKELKIIFFNKPISKTGIGFFLVGVFLTEIVLFLQGFLILIQFKPIENYTIILLIFSFLIVVGLILIFISQFTKHYNFIK</sequence>
<organism evidence="2 3">
    <name type="scientific">Lutibacter oceani</name>
    <dbReference type="NCBI Taxonomy" id="1853311"/>
    <lineage>
        <taxon>Bacteria</taxon>
        <taxon>Pseudomonadati</taxon>
        <taxon>Bacteroidota</taxon>
        <taxon>Flavobacteriia</taxon>
        <taxon>Flavobacteriales</taxon>
        <taxon>Flavobacteriaceae</taxon>
        <taxon>Lutibacter</taxon>
    </lineage>
</organism>
<dbReference type="OrthoDB" id="2827525at2"/>
<keyword evidence="1" id="KW-1133">Transmembrane helix</keyword>
<gene>
    <name evidence="2" type="ORF">BX611_1384</name>
</gene>
<feature type="transmembrane region" description="Helical" evidence="1">
    <location>
        <begin position="49"/>
        <end position="69"/>
    </location>
</feature>
<feature type="transmembrane region" description="Helical" evidence="1">
    <location>
        <begin position="269"/>
        <end position="287"/>
    </location>
</feature>
<feature type="transmembrane region" description="Helical" evidence="1">
    <location>
        <begin position="137"/>
        <end position="160"/>
    </location>
</feature>
<feature type="transmembrane region" description="Helical" evidence="1">
    <location>
        <begin position="377"/>
        <end position="398"/>
    </location>
</feature>
<feature type="transmembrane region" description="Helical" evidence="1">
    <location>
        <begin position="307"/>
        <end position="329"/>
    </location>
</feature>
<feature type="transmembrane region" description="Helical" evidence="1">
    <location>
        <begin position="81"/>
        <end position="99"/>
    </location>
</feature>
<evidence type="ECO:0000313" key="3">
    <source>
        <dbReference type="Proteomes" id="UP000256429"/>
    </source>
</evidence>
<dbReference type="EMBL" id="QTTQ01000010">
    <property type="protein sequence ID" value="REE81844.1"/>
    <property type="molecule type" value="Genomic_DNA"/>
</dbReference>
<evidence type="ECO:0000313" key="2">
    <source>
        <dbReference type="EMBL" id="REE81844.1"/>
    </source>
</evidence>
<feature type="transmembrane region" description="Helical" evidence="1">
    <location>
        <begin position="349"/>
        <end position="371"/>
    </location>
</feature>
<name>A0A3D9RW97_9FLAO</name>
<feature type="transmembrane region" description="Helical" evidence="1">
    <location>
        <begin position="172"/>
        <end position="195"/>
    </location>
</feature>
<feature type="transmembrane region" description="Helical" evidence="1">
    <location>
        <begin position="207"/>
        <end position="229"/>
    </location>
</feature>
<dbReference type="AlphaFoldDB" id="A0A3D9RW97"/>
<comment type="caution">
    <text evidence="2">The sequence shown here is derived from an EMBL/GenBank/DDBJ whole genome shotgun (WGS) entry which is preliminary data.</text>
</comment>